<dbReference type="PRINTS" id="PR00260">
    <property type="entry name" value="CHEMTRNSDUCR"/>
</dbReference>
<dbReference type="PANTHER" id="PTHR43531">
    <property type="entry name" value="PROTEIN ICFG"/>
    <property type="match status" value="1"/>
</dbReference>
<dbReference type="CDD" id="cd11386">
    <property type="entry name" value="MCP_signal"/>
    <property type="match status" value="1"/>
</dbReference>
<evidence type="ECO:0000313" key="9">
    <source>
        <dbReference type="Proteomes" id="UP000254573"/>
    </source>
</evidence>
<dbReference type="PROSITE" id="PS50111">
    <property type="entry name" value="CHEMOTAXIS_TRANSDUC_2"/>
    <property type="match status" value="1"/>
</dbReference>
<dbReference type="Pfam" id="PF00672">
    <property type="entry name" value="HAMP"/>
    <property type="match status" value="1"/>
</dbReference>
<dbReference type="InterPro" id="IPR024478">
    <property type="entry name" value="HlyB_4HB_MCP"/>
</dbReference>
<keyword evidence="2" id="KW-0488">Methylation</keyword>
<dbReference type="RefSeq" id="WP_038617199.1">
    <property type="nucleotide sequence ID" value="NZ_CP009553.3"/>
</dbReference>
<dbReference type="CDD" id="cd06225">
    <property type="entry name" value="HAMP"/>
    <property type="match status" value="1"/>
</dbReference>
<evidence type="ECO:0000256" key="1">
    <source>
        <dbReference type="ARBA" id="ARBA00004370"/>
    </source>
</evidence>
<feature type="domain" description="HAMP" evidence="7">
    <location>
        <begin position="212"/>
        <end position="264"/>
    </location>
</feature>
<dbReference type="AlphaFoldDB" id="A0A378Y9L9"/>
<feature type="transmembrane region" description="Helical" evidence="5">
    <location>
        <begin position="12"/>
        <end position="36"/>
    </location>
</feature>
<evidence type="ECO:0000256" key="5">
    <source>
        <dbReference type="SAM" id="Phobius"/>
    </source>
</evidence>
<dbReference type="GO" id="GO:0004888">
    <property type="term" value="F:transmembrane signaling receptor activity"/>
    <property type="evidence" value="ECO:0007669"/>
    <property type="project" value="InterPro"/>
</dbReference>
<dbReference type="SUPFAM" id="SSF58104">
    <property type="entry name" value="Methyl-accepting chemotaxis protein (MCP) signaling domain"/>
    <property type="match status" value="1"/>
</dbReference>
<dbReference type="InterPro" id="IPR004090">
    <property type="entry name" value="Chemotax_Me-accpt_rcpt"/>
</dbReference>
<dbReference type="GO" id="GO:0007165">
    <property type="term" value="P:signal transduction"/>
    <property type="evidence" value="ECO:0007669"/>
    <property type="project" value="UniProtKB-KW"/>
</dbReference>
<evidence type="ECO:0000259" key="6">
    <source>
        <dbReference type="PROSITE" id="PS50111"/>
    </source>
</evidence>
<sequence>MRIADLRIRTRLAIGFGTLLLLLLAMLVIALVRFVAIERANEALITSAWAKADAAHNIDAMVRGNARRLLEVVAAPDAARRDALNARIDANLARIAHAQAVLDKYVSTPQGRQLIAAVRQHNDAFVKARAAALSQLRSGQQPGALEIAERDALPALDAMQEEAVELVALQQKIVDDTGAATSADIAFAKWLLAAIGMTAVIVGIGAAWSVTRSITRPIARAVQVAQRVAQGDLTSRIEVTSRDETGQLMAALKHMNESLDQIVRRVRSGTAAIASASGQLLAGNTDLSARTEEQAASLEETASSMEELTATVRQNADNARQASQLATNASEIADEGGRVVERAVSSMHDIAERSTKINDIIGVIDGIAFQTNILALNAAVEAARAGEQGRGFAVVAGEVRTLAQRSAAAAKEIKALIETSVGKVQDGSAHVRDAGRTMHDIVQAVQRVTDIMGEISAASAEQSGGIEQVNTAVMQMDQVTQQNAALVEQATAAAGSLEDQARHLREAVAVFRLADGDAISTSWGARAGDGDSAANAGLSDDAARASVVAFARRRHVA</sequence>
<evidence type="ECO:0000259" key="7">
    <source>
        <dbReference type="PROSITE" id="PS50885"/>
    </source>
</evidence>
<dbReference type="InterPro" id="IPR051310">
    <property type="entry name" value="MCP_chemotaxis"/>
</dbReference>
<dbReference type="Pfam" id="PF12729">
    <property type="entry name" value="4HB_MCP_1"/>
    <property type="match status" value="1"/>
</dbReference>
<dbReference type="Gene3D" id="1.10.287.950">
    <property type="entry name" value="Methyl-accepting chemotaxis protein"/>
    <property type="match status" value="1"/>
</dbReference>
<feature type="domain" description="Methyl-accepting transducer" evidence="6">
    <location>
        <begin position="269"/>
        <end position="498"/>
    </location>
</feature>
<dbReference type="FunFam" id="1.10.287.950:FF:000001">
    <property type="entry name" value="Methyl-accepting chemotaxis sensory transducer"/>
    <property type="match status" value="1"/>
</dbReference>
<dbReference type="InterPro" id="IPR003660">
    <property type="entry name" value="HAMP_dom"/>
</dbReference>
<organism evidence="8 9">
    <name type="scientific">Pandoraea pnomenusa</name>
    <dbReference type="NCBI Taxonomy" id="93220"/>
    <lineage>
        <taxon>Bacteria</taxon>
        <taxon>Pseudomonadati</taxon>
        <taxon>Pseudomonadota</taxon>
        <taxon>Betaproteobacteria</taxon>
        <taxon>Burkholderiales</taxon>
        <taxon>Burkholderiaceae</taxon>
        <taxon>Pandoraea</taxon>
    </lineage>
</organism>
<dbReference type="PROSITE" id="PS50885">
    <property type="entry name" value="HAMP"/>
    <property type="match status" value="1"/>
</dbReference>
<proteinExistence type="inferred from homology"/>
<dbReference type="SMART" id="SM00283">
    <property type="entry name" value="MA"/>
    <property type="match status" value="1"/>
</dbReference>
<dbReference type="GO" id="GO:0005886">
    <property type="term" value="C:plasma membrane"/>
    <property type="evidence" value="ECO:0007669"/>
    <property type="project" value="TreeGrafter"/>
</dbReference>
<reference evidence="8 9" key="1">
    <citation type="submission" date="2018-06" db="EMBL/GenBank/DDBJ databases">
        <authorList>
            <consortium name="Pathogen Informatics"/>
            <person name="Doyle S."/>
        </authorList>
    </citation>
    <scope>NUCLEOTIDE SEQUENCE [LARGE SCALE GENOMIC DNA]</scope>
    <source>
        <strain evidence="8 9">NCTC13160</strain>
    </source>
</reference>
<keyword evidence="5" id="KW-1133">Transmembrane helix</keyword>
<keyword evidence="5" id="KW-0812">Transmembrane</keyword>
<dbReference type="Pfam" id="PF00015">
    <property type="entry name" value="MCPsignal"/>
    <property type="match status" value="1"/>
</dbReference>
<dbReference type="SMART" id="SM00304">
    <property type="entry name" value="HAMP"/>
    <property type="match status" value="1"/>
</dbReference>
<comment type="similarity">
    <text evidence="3">Belongs to the methyl-accepting chemotaxis (MCP) protein family.</text>
</comment>
<keyword evidence="5" id="KW-0472">Membrane</keyword>
<evidence type="ECO:0000256" key="3">
    <source>
        <dbReference type="ARBA" id="ARBA00029447"/>
    </source>
</evidence>
<dbReference type="OrthoDB" id="5441488at2"/>
<dbReference type="InterPro" id="IPR047347">
    <property type="entry name" value="YvaQ-like_sensor"/>
</dbReference>
<accession>A0A378Y9L9</accession>
<protein>
    <submittedName>
        <fullName evidence="8">Aspartate chemoreceptor protein</fullName>
    </submittedName>
</protein>
<dbReference type="KEGG" id="ppnm:LV28_00220"/>
<dbReference type="GO" id="GO:0006935">
    <property type="term" value="P:chemotaxis"/>
    <property type="evidence" value="ECO:0007669"/>
    <property type="project" value="InterPro"/>
</dbReference>
<dbReference type="EMBL" id="UGSG01000001">
    <property type="protein sequence ID" value="SUA73922.1"/>
    <property type="molecule type" value="Genomic_DNA"/>
</dbReference>
<dbReference type="CDD" id="cd19411">
    <property type="entry name" value="MCP2201-like_sensor"/>
    <property type="match status" value="1"/>
</dbReference>
<dbReference type="PANTHER" id="PTHR43531:SF14">
    <property type="entry name" value="METHYL-ACCEPTING CHEMOTAXIS PROTEIN I-RELATED"/>
    <property type="match status" value="1"/>
</dbReference>
<evidence type="ECO:0000313" key="8">
    <source>
        <dbReference type="EMBL" id="SUA73922.1"/>
    </source>
</evidence>
<dbReference type="STRING" id="93220.A6P55_21170"/>
<dbReference type="InterPro" id="IPR004089">
    <property type="entry name" value="MCPsignal_dom"/>
</dbReference>
<evidence type="ECO:0000256" key="4">
    <source>
        <dbReference type="PROSITE-ProRule" id="PRU00284"/>
    </source>
</evidence>
<evidence type="ECO:0000256" key="2">
    <source>
        <dbReference type="ARBA" id="ARBA00022481"/>
    </source>
</evidence>
<keyword evidence="4" id="KW-0807">Transducer</keyword>
<dbReference type="Proteomes" id="UP000254573">
    <property type="component" value="Unassembled WGS sequence"/>
</dbReference>
<keyword evidence="8" id="KW-0675">Receptor</keyword>
<name>A0A378Y9L9_9BURK</name>
<comment type="subcellular location">
    <subcellularLocation>
        <location evidence="1">Membrane</location>
    </subcellularLocation>
</comment>
<gene>
    <name evidence="8" type="primary">tar_1</name>
    <name evidence="8" type="ORF">NCTC13160_00049</name>
</gene>